<reference evidence="3" key="1">
    <citation type="journal article" date="2015" name="Nat. Genet.">
        <title>The genome and transcriptome of the zoonotic hookworm Ancylostoma ceylanicum identify infection-specific gene families.</title>
        <authorList>
            <person name="Schwarz E.M."/>
            <person name="Hu Y."/>
            <person name="Antoshechkin I."/>
            <person name="Miller M.M."/>
            <person name="Sternberg P.W."/>
            <person name="Aroian R.V."/>
        </authorList>
    </citation>
    <scope>NUCLEOTIDE SEQUENCE</scope>
    <source>
        <strain evidence="3">HY135</strain>
    </source>
</reference>
<organism evidence="2 3">
    <name type="scientific">Ancylostoma ceylanicum</name>
    <dbReference type="NCBI Taxonomy" id="53326"/>
    <lineage>
        <taxon>Eukaryota</taxon>
        <taxon>Metazoa</taxon>
        <taxon>Ecdysozoa</taxon>
        <taxon>Nematoda</taxon>
        <taxon>Chromadorea</taxon>
        <taxon>Rhabditida</taxon>
        <taxon>Rhabditina</taxon>
        <taxon>Rhabditomorpha</taxon>
        <taxon>Strongyloidea</taxon>
        <taxon>Ancylostomatidae</taxon>
        <taxon>Ancylostomatinae</taxon>
        <taxon>Ancylostoma</taxon>
    </lineage>
</organism>
<gene>
    <name evidence="2" type="primary">Acey_s0468.g2012</name>
    <name evidence="2" type="ORF">Y032_0468g2012</name>
</gene>
<dbReference type="EMBL" id="JARK01000068">
    <property type="protein sequence ID" value="EYC44219.1"/>
    <property type="molecule type" value="Genomic_DNA"/>
</dbReference>
<accession>A0A016WWL6</accession>
<name>A0A016WWL6_9BILA</name>
<dbReference type="AlphaFoldDB" id="A0A016WWL6"/>
<protein>
    <submittedName>
        <fullName evidence="2">Uncharacterized protein</fullName>
    </submittedName>
</protein>
<comment type="caution">
    <text evidence="2">The sequence shown here is derived from an EMBL/GenBank/DDBJ whole genome shotgun (WGS) entry which is preliminary data.</text>
</comment>
<dbReference type="Proteomes" id="UP000024635">
    <property type="component" value="Unassembled WGS sequence"/>
</dbReference>
<feature type="compositionally biased region" description="Basic and acidic residues" evidence="1">
    <location>
        <begin position="55"/>
        <end position="66"/>
    </location>
</feature>
<keyword evidence="3" id="KW-1185">Reference proteome</keyword>
<feature type="region of interest" description="Disordered" evidence="1">
    <location>
        <begin position="53"/>
        <end position="97"/>
    </location>
</feature>
<evidence type="ECO:0000256" key="1">
    <source>
        <dbReference type="SAM" id="MobiDB-lite"/>
    </source>
</evidence>
<feature type="compositionally biased region" description="Basic and acidic residues" evidence="1">
    <location>
        <begin position="1"/>
        <end position="14"/>
    </location>
</feature>
<feature type="region of interest" description="Disordered" evidence="1">
    <location>
        <begin position="1"/>
        <end position="27"/>
    </location>
</feature>
<evidence type="ECO:0000313" key="3">
    <source>
        <dbReference type="Proteomes" id="UP000024635"/>
    </source>
</evidence>
<evidence type="ECO:0000313" key="2">
    <source>
        <dbReference type="EMBL" id="EYC44219.1"/>
    </source>
</evidence>
<sequence length="97" mass="11696">MKQGPREEDTRDESNVNTNFYGLGEPTVDNRKLRQHLYTERKDDVQIQQQRTIRRMPDQEMTDTRCEQPWNRRSQAWEERGMETETPVATIMQRPQT</sequence>
<proteinExistence type="predicted"/>